<evidence type="ECO:0000313" key="4">
    <source>
        <dbReference type="EMBL" id="GAA2273829.1"/>
    </source>
</evidence>
<feature type="domain" description="Cupin type-2" evidence="3">
    <location>
        <begin position="62"/>
        <end position="127"/>
    </location>
</feature>
<dbReference type="RefSeq" id="WP_344640576.1">
    <property type="nucleotide sequence ID" value="NZ_BAAATR010000048.1"/>
</dbReference>
<dbReference type="InterPro" id="IPR014710">
    <property type="entry name" value="RmlC-like_jellyroll"/>
</dbReference>
<evidence type="ECO:0000256" key="1">
    <source>
        <dbReference type="ARBA" id="ARBA00022723"/>
    </source>
</evidence>
<dbReference type="Proteomes" id="UP001500305">
    <property type="component" value="Unassembled WGS sequence"/>
</dbReference>
<dbReference type="InterPro" id="IPR011051">
    <property type="entry name" value="RmlC_Cupin_sf"/>
</dbReference>
<comment type="caution">
    <text evidence="4">The sequence shown here is derived from an EMBL/GenBank/DDBJ whole genome shotgun (WGS) entry which is preliminary data.</text>
</comment>
<sequence length="160" mass="17401">MKPIRWVDITPNLRRGGDLRAALASAVPDATSGFPDVLAFGPEQFVAGAGRPRAKDCRYVVLKLGPEEFVTEHYHPHAEEFVYVMEGEIVVRFDGEPMTVAACEGLRIPPGVRHRVENRSGRSAECVISLAPPAPHQALDHVDTETLPRSGEPAREAGAL</sequence>
<dbReference type="EMBL" id="BAAATR010000048">
    <property type="protein sequence ID" value="GAA2273829.1"/>
    <property type="molecule type" value="Genomic_DNA"/>
</dbReference>
<gene>
    <name evidence="4" type="ORF">GCM10010430_69690</name>
</gene>
<dbReference type="Gene3D" id="2.60.120.10">
    <property type="entry name" value="Jelly Rolls"/>
    <property type="match status" value="1"/>
</dbReference>
<dbReference type="Pfam" id="PF07883">
    <property type="entry name" value="Cupin_2"/>
    <property type="match status" value="1"/>
</dbReference>
<evidence type="ECO:0000256" key="2">
    <source>
        <dbReference type="SAM" id="MobiDB-lite"/>
    </source>
</evidence>
<feature type="region of interest" description="Disordered" evidence="2">
    <location>
        <begin position="137"/>
        <end position="160"/>
    </location>
</feature>
<accession>A0ABP5RSS2</accession>
<evidence type="ECO:0000259" key="3">
    <source>
        <dbReference type="Pfam" id="PF07883"/>
    </source>
</evidence>
<dbReference type="InterPro" id="IPR051610">
    <property type="entry name" value="GPI/OXD"/>
</dbReference>
<keyword evidence="5" id="KW-1185">Reference proteome</keyword>
<name>A0ABP5RSS2_9ACTN</name>
<organism evidence="4 5">
    <name type="scientific">Kitasatospora cystarginea</name>
    <dbReference type="NCBI Taxonomy" id="58350"/>
    <lineage>
        <taxon>Bacteria</taxon>
        <taxon>Bacillati</taxon>
        <taxon>Actinomycetota</taxon>
        <taxon>Actinomycetes</taxon>
        <taxon>Kitasatosporales</taxon>
        <taxon>Streptomycetaceae</taxon>
        <taxon>Kitasatospora</taxon>
    </lineage>
</organism>
<protein>
    <submittedName>
        <fullName evidence="4">Cupin domain-containing protein</fullName>
    </submittedName>
</protein>
<evidence type="ECO:0000313" key="5">
    <source>
        <dbReference type="Proteomes" id="UP001500305"/>
    </source>
</evidence>
<dbReference type="PANTHER" id="PTHR35848">
    <property type="entry name" value="OXALATE-BINDING PROTEIN"/>
    <property type="match status" value="1"/>
</dbReference>
<reference evidence="5" key="1">
    <citation type="journal article" date="2019" name="Int. J. Syst. Evol. Microbiol.">
        <title>The Global Catalogue of Microorganisms (GCM) 10K type strain sequencing project: providing services to taxonomists for standard genome sequencing and annotation.</title>
        <authorList>
            <consortium name="The Broad Institute Genomics Platform"/>
            <consortium name="The Broad Institute Genome Sequencing Center for Infectious Disease"/>
            <person name="Wu L."/>
            <person name="Ma J."/>
        </authorList>
    </citation>
    <scope>NUCLEOTIDE SEQUENCE [LARGE SCALE GENOMIC DNA]</scope>
    <source>
        <strain evidence="5">JCM 7356</strain>
    </source>
</reference>
<dbReference type="InterPro" id="IPR013096">
    <property type="entry name" value="Cupin_2"/>
</dbReference>
<dbReference type="SUPFAM" id="SSF51182">
    <property type="entry name" value="RmlC-like cupins"/>
    <property type="match status" value="1"/>
</dbReference>
<proteinExistence type="predicted"/>
<keyword evidence="1" id="KW-0479">Metal-binding</keyword>